<sequence>MPRLEPLFVLAAWLLLTVANAGLAVAVAFSGAV</sequence>
<dbReference type="Proteomes" id="UP000721236">
    <property type="component" value="Unassembled WGS sequence"/>
</dbReference>
<dbReference type="EMBL" id="CAJZAH010000002">
    <property type="protein sequence ID" value="CAG9171729.1"/>
    <property type="molecule type" value="Genomic_DNA"/>
</dbReference>
<protein>
    <submittedName>
        <fullName evidence="1">Uncharacterized protein</fullName>
    </submittedName>
</protein>
<proteinExistence type="predicted"/>
<comment type="caution">
    <text evidence="1">The sequence shown here is derived from an EMBL/GenBank/DDBJ whole genome shotgun (WGS) entry which is preliminary data.</text>
</comment>
<accession>A0ABN7YE76</accession>
<organism evidence="1 2">
    <name type="scientific">Cupriavidus respiraculi</name>
    <dbReference type="NCBI Taxonomy" id="195930"/>
    <lineage>
        <taxon>Bacteria</taxon>
        <taxon>Pseudomonadati</taxon>
        <taxon>Pseudomonadota</taxon>
        <taxon>Betaproteobacteria</taxon>
        <taxon>Burkholderiales</taxon>
        <taxon>Burkholderiaceae</taxon>
        <taxon>Cupriavidus</taxon>
    </lineage>
</organism>
<reference evidence="1 2" key="1">
    <citation type="submission" date="2021-08" db="EMBL/GenBank/DDBJ databases">
        <authorList>
            <person name="Peeters C."/>
        </authorList>
    </citation>
    <scope>NUCLEOTIDE SEQUENCE [LARGE SCALE GENOMIC DNA]</scope>
    <source>
        <strain evidence="1 2">LMG 21510</strain>
    </source>
</reference>
<evidence type="ECO:0000313" key="2">
    <source>
        <dbReference type="Proteomes" id="UP000721236"/>
    </source>
</evidence>
<name>A0ABN7YE76_9BURK</name>
<evidence type="ECO:0000313" key="1">
    <source>
        <dbReference type="EMBL" id="CAG9171729.1"/>
    </source>
</evidence>
<gene>
    <name evidence="1" type="ORF">LMG21510_01765</name>
</gene>
<keyword evidence="2" id="KW-1185">Reference proteome</keyword>